<proteinExistence type="predicted"/>
<feature type="domain" description="YNCE-like beta-propeller" evidence="4">
    <location>
        <begin position="157"/>
        <end position="289"/>
    </location>
</feature>
<keyword evidence="1 3" id="KW-0732">Signal</keyword>
<keyword evidence="6" id="KW-1185">Reference proteome</keyword>
<sequence length="367" mass="39276">MNKVKASLFIFLLIIGLVLAGCSNNNNQDGATDEQTKTQNQTSDSTSEKEGITDQNVIKYYFTADEGGSITKINANTNQVDSTIEVDGMAHNVQVSSDGEMLAATVVPNMDHGDDDSMNMDMPGTALFLNTATNEVVNTVEVGNHPAHIVFTENGKYVLVTNNEDDTVSVIDTSTFKVVNTISTGNRPHGFRITADSSTAYIANMGEDTVSVINLKTMKEDKKIKVGSAPVTTGITSDGKTLIATLNAENALAIVNLENEQVDKIPVGNGPAQVYLDSNNEFAYVANQGTEKNPSNSITVVDIIAKKETATIETGKGSHGVVTSPDNKRVYVTNMFDHTVSVVDTEQNKVIETIEVGETPNGISVME</sequence>
<dbReference type="Pfam" id="PF21783">
    <property type="entry name" value="YNCE"/>
    <property type="match status" value="1"/>
</dbReference>
<evidence type="ECO:0000256" key="2">
    <source>
        <dbReference type="SAM" id="MobiDB-lite"/>
    </source>
</evidence>
<dbReference type="KEGG" id="bcoh:BC6307_10720"/>
<evidence type="ECO:0000256" key="1">
    <source>
        <dbReference type="ARBA" id="ARBA00022729"/>
    </source>
</evidence>
<gene>
    <name evidence="5" type="ORF">BC6307_10720</name>
</gene>
<dbReference type="AlphaFoldDB" id="A0A223KQT6"/>
<protein>
    <submittedName>
        <fullName evidence="5">40-residue YVTN family beta-propeller</fullName>
    </submittedName>
</protein>
<dbReference type="Gene3D" id="2.130.10.10">
    <property type="entry name" value="YVTN repeat-like/Quinoprotein amine dehydrogenase"/>
    <property type="match status" value="3"/>
</dbReference>
<organism evidence="5 6">
    <name type="scientific">Sutcliffiella cohnii</name>
    <dbReference type="NCBI Taxonomy" id="33932"/>
    <lineage>
        <taxon>Bacteria</taxon>
        <taxon>Bacillati</taxon>
        <taxon>Bacillota</taxon>
        <taxon>Bacilli</taxon>
        <taxon>Bacillales</taxon>
        <taxon>Bacillaceae</taxon>
        <taxon>Sutcliffiella</taxon>
    </lineage>
</organism>
<dbReference type="InterPro" id="IPR051200">
    <property type="entry name" value="Host-pathogen_enzymatic-act"/>
</dbReference>
<dbReference type="InterPro" id="IPR011964">
    <property type="entry name" value="YVTN_b-propeller_repeat"/>
</dbReference>
<evidence type="ECO:0000313" key="6">
    <source>
        <dbReference type="Proteomes" id="UP000215224"/>
    </source>
</evidence>
<dbReference type="NCBIfam" id="TIGR02276">
    <property type="entry name" value="beta_rpt_yvtn"/>
    <property type="match status" value="3"/>
</dbReference>
<dbReference type="STRING" id="1314751.GCA_001591425_02827"/>
<feature type="signal peptide" evidence="3">
    <location>
        <begin position="1"/>
        <end position="20"/>
    </location>
</feature>
<dbReference type="InterPro" id="IPR011048">
    <property type="entry name" value="Haem_d1_sf"/>
</dbReference>
<evidence type="ECO:0000313" key="5">
    <source>
        <dbReference type="EMBL" id="AST91714.1"/>
    </source>
</evidence>
<feature type="region of interest" description="Disordered" evidence="2">
    <location>
        <begin position="28"/>
        <end position="50"/>
    </location>
</feature>
<name>A0A223KQT6_9BACI</name>
<accession>A0A223KQT6</accession>
<feature type="chain" id="PRO_5038444629" evidence="3">
    <location>
        <begin position="21"/>
        <end position="367"/>
    </location>
</feature>
<dbReference type="PANTHER" id="PTHR47197">
    <property type="entry name" value="PROTEIN NIRF"/>
    <property type="match status" value="1"/>
</dbReference>
<dbReference type="InterPro" id="IPR048433">
    <property type="entry name" value="YNCE-like_beta-prop"/>
</dbReference>
<dbReference type="Proteomes" id="UP000215224">
    <property type="component" value="Chromosome"/>
</dbReference>
<dbReference type="SUPFAM" id="SSF51004">
    <property type="entry name" value="C-terminal (heme d1) domain of cytochrome cd1-nitrite reductase"/>
    <property type="match status" value="1"/>
</dbReference>
<dbReference type="PANTHER" id="PTHR47197:SF3">
    <property type="entry name" value="DIHYDRO-HEME D1 DEHYDROGENASE"/>
    <property type="match status" value="1"/>
</dbReference>
<evidence type="ECO:0000259" key="4">
    <source>
        <dbReference type="Pfam" id="PF21783"/>
    </source>
</evidence>
<dbReference type="EMBL" id="CP018866">
    <property type="protein sequence ID" value="AST91714.1"/>
    <property type="molecule type" value="Genomic_DNA"/>
</dbReference>
<dbReference type="PROSITE" id="PS51257">
    <property type="entry name" value="PROKAR_LIPOPROTEIN"/>
    <property type="match status" value="1"/>
</dbReference>
<reference evidence="5 6" key="1">
    <citation type="submission" date="2016-12" db="EMBL/GenBank/DDBJ databases">
        <title>The whole genome sequencing and assembly of Bacillus cohnii DSM 6307T strain.</title>
        <authorList>
            <person name="Lee Y.-J."/>
            <person name="Yi H."/>
            <person name="Bahn Y.-S."/>
            <person name="Kim J.F."/>
            <person name="Lee D.-W."/>
        </authorList>
    </citation>
    <scope>NUCLEOTIDE SEQUENCE [LARGE SCALE GENOMIC DNA]</scope>
    <source>
        <strain evidence="5 6">DSM 6307</strain>
    </source>
</reference>
<dbReference type="InterPro" id="IPR015943">
    <property type="entry name" value="WD40/YVTN_repeat-like_dom_sf"/>
</dbReference>
<evidence type="ECO:0000256" key="3">
    <source>
        <dbReference type="SAM" id="SignalP"/>
    </source>
</evidence>